<dbReference type="Pfam" id="PF00126">
    <property type="entry name" value="HTH_1"/>
    <property type="match status" value="1"/>
</dbReference>
<dbReference type="AlphaFoldDB" id="A0A073IV10"/>
<comment type="similarity">
    <text evidence="1">Belongs to the LysR transcriptional regulatory family.</text>
</comment>
<dbReference type="STRING" id="1300350.Z948_2755"/>
<evidence type="ECO:0000256" key="3">
    <source>
        <dbReference type="ARBA" id="ARBA00023125"/>
    </source>
</evidence>
<evidence type="ECO:0000313" key="6">
    <source>
        <dbReference type="EMBL" id="KEJ89227.1"/>
    </source>
</evidence>
<dbReference type="GO" id="GO:0003677">
    <property type="term" value="F:DNA binding"/>
    <property type="evidence" value="ECO:0007669"/>
    <property type="project" value="UniProtKB-KW"/>
</dbReference>
<dbReference type="SUPFAM" id="SSF53850">
    <property type="entry name" value="Periplasmic binding protein-like II"/>
    <property type="match status" value="1"/>
</dbReference>
<dbReference type="CDD" id="cd08412">
    <property type="entry name" value="PBP2_PAO1_like"/>
    <property type="match status" value="1"/>
</dbReference>
<evidence type="ECO:0000259" key="5">
    <source>
        <dbReference type="PROSITE" id="PS50931"/>
    </source>
</evidence>
<gene>
    <name evidence="6" type="ORF">DSW25_09355</name>
</gene>
<comment type="caution">
    <text evidence="6">The sequence shown here is derived from an EMBL/GenBank/DDBJ whole genome shotgun (WGS) entry which is preliminary data.</text>
</comment>
<dbReference type="SUPFAM" id="SSF46785">
    <property type="entry name" value="Winged helix' DNA-binding domain"/>
    <property type="match status" value="1"/>
</dbReference>
<keyword evidence="7" id="KW-1185">Reference proteome</keyword>
<dbReference type="Pfam" id="PF03466">
    <property type="entry name" value="LysR_substrate"/>
    <property type="match status" value="1"/>
</dbReference>
<evidence type="ECO:0000313" key="7">
    <source>
        <dbReference type="Proteomes" id="UP000027734"/>
    </source>
</evidence>
<dbReference type="Gene3D" id="1.10.10.10">
    <property type="entry name" value="Winged helix-like DNA-binding domain superfamily/Winged helix DNA-binding domain"/>
    <property type="match status" value="1"/>
</dbReference>
<dbReference type="InterPro" id="IPR036388">
    <property type="entry name" value="WH-like_DNA-bd_sf"/>
</dbReference>
<dbReference type="FunFam" id="1.10.10.10:FF:000001">
    <property type="entry name" value="LysR family transcriptional regulator"/>
    <property type="match status" value="1"/>
</dbReference>
<keyword evidence="3" id="KW-0238">DNA-binding</keyword>
<sequence>MQLRFTIRQLEYFVAVGEQGSIAQASAMVNVSSPSISAAITQLEAEFGLPLFVRKHAHGLSLTQAGAQFLAQARKVLAEAEGLNRLAGTISGNVQGPLTVGCLLTFVQVLLPAIRRKFQEANPEVQVSQIECDQVTLIKKLQRAEIDVALTYDLEVPADLEFIPVRSLPLYAVVSAYHPLADRKSVSVETLADHPMVLLDLPISSTYFLSIFEKASLRPNIVERTRDMAVMRSLVANGFGFSVANIRPHSDLSPDGRELRFIPLEGAHRPMRLGFIVPEGARSVLSINAFIEHASQSISAWGYPGLPIKEET</sequence>
<dbReference type="PANTHER" id="PTHR30346">
    <property type="entry name" value="TRANSCRIPTIONAL DUAL REGULATOR HCAR-RELATED"/>
    <property type="match status" value="1"/>
</dbReference>
<dbReference type="PANTHER" id="PTHR30346:SF0">
    <property type="entry name" value="HCA OPERON TRANSCRIPTIONAL ACTIVATOR HCAR"/>
    <property type="match status" value="1"/>
</dbReference>
<evidence type="ECO:0000256" key="4">
    <source>
        <dbReference type="ARBA" id="ARBA00023163"/>
    </source>
</evidence>
<proteinExistence type="inferred from homology"/>
<dbReference type="OrthoDB" id="8679465at2"/>
<keyword evidence="4" id="KW-0804">Transcription</keyword>
<dbReference type="InterPro" id="IPR005119">
    <property type="entry name" value="LysR_subst-bd"/>
</dbReference>
<dbReference type="InterPro" id="IPR036390">
    <property type="entry name" value="WH_DNA-bd_sf"/>
</dbReference>
<organism evidence="6 7">
    <name type="scientific">Sulfitobacter donghicola DSW-25 = KCTC 12864 = JCM 14565</name>
    <dbReference type="NCBI Taxonomy" id="1300350"/>
    <lineage>
        <taxon>Bacteria</taxon>
        <taxon>Pseudomonadati</taxon>
        <taxon>Pseudomonadota</taxon>
        <taxon>Alphaproteobacteria</taxon>
        <taxon>Rhodobacterales</taxon>
        <taxon>Roseobacteraceae</taxon>
        <taxon>Sulfitobacter</taxon>
    </lineage>
</organism>
<feature type="domain" description="HTH lysR-type" evidence="5">
    <location>
        <begin position="5"/>
        <end position="63"/>
    </location>
</feature>
<keyword evidence="2" id="KW-0805">Transcription regulation</keyword>
<name>A0A073IV10_9RHOB</name>
<accession>A0A073IV10</accession>
<dbReference type="Proteomes" id="UP000027734">
    <property type="component" value="Unassembled WGS sequence"/>
</dbReference>
<dbReference type="Gene3D" id="3.40.190.10">
    <property type="entry name" value="Periplasmic binding protein-like II"/>
    <property type="match status" value="2"/>
</dbReference>
<dbReference type="eggNOG" id="COG0583">
    <property type="taxonomic scope" value="Bacteria"/>
</dbReference>
<evidence type="ECO:0000256" key="1">
    <source>
        <dbReference type="ARBA" id="ARBA00009437"/>
    </source>
</evidence>
<dbReference type="RefSeq" id="WP_025060068.1">
    <property type="nucleotide sequence ID" value="NZ_JAMC01000003.1"/>
</dbReference>
<dbReference type="InterPro" id="IPR000847">
    <property type="entry name" value="LysR_HTH_N"/>
</dbReference>
<protein>
    <submittedName>
        <fullName evidence="6">LysR family transcriptional regulator</fullName>
    </submittedName>
</protein>
<dbReference type="PROSITE" id="PS50931">
    <property type="entry name" value="HTH_LYSR"/>
    <property type="match status" value="1"/>
</dbReference>
<evidence type="ECO:0000256" key="2">
    <source>
        <dbReference type="ARBA" id="ARBA00023015"/>
    </source>
</evidence>
<dbReference type="GO" id="GO:0032993">
    <property type="term" value="C:protein-DNA complex"/>
    <property type="evidence" value="ECO:0007669"/>
    <property type="project" value="TreeGrafter"/>
</dbReference>
<reference evidence="6 7" key="1">
    <citation type="submission" date="2014-01" db="EMBL/GenBank/DDBJ databases">
        <title>Sulfitobacter donghicola JCM 14565 Genome Sequencing.</title>
        <authorList>
            <person name="Lai Q."/>
            <person name="Hong Z."/>
        </authorList>
    </citation>
    <scope>NUCLEOTIDE SEQUENCE [LARGE SCALE GENOMIC DNA]</scope>
    <source>
        <strain evidence="6 7">JCM 14565</strain>
    </source>
</reference>
<dbReference type="EMBL" id="JAMC01000003">
    <property type="protein sequence ID" value="KEJ89227.1"/>
    <property type="molecule type" value="Genomic_DNA"/>
</dbReference>
<dbReference type="GO" id="GO:0003700">
    <property type="term" value="F:DNA-binding transcription factor activity"/>
    <property type="evidence" value="ECO:0007669"/>
    <property type="project" value="InterPro"/>
</dbReference>